<gene>
    <name evidence="2" type="ORF">QIT00_10520</name>
</gene>
<evidence type="ECO:0000256" key="1">
    <source>
        <dbReference type="SAM" id="MobiDB-lite"/>
    </source>
</evidence>
<proteinExistence type="predicted"/>
<feature type="compositionally biased region" description="Pro residues" evidence="1">
    <location>
        <begin position="90"/>
        <end position="100"/>
    </location>
</feature>
<sequence>MRPARDTTADRSATPIYDALYSEWRRFFRALPGDRSGEEDLRFRGFSSGPRYPGTGSTHSGSAHTGHTPPGFWFSETPQRPAGHHDRPQPALPPARRPEN</sequence>
<dbReference type="EMBL" id="JASCIS010000008">
    <property type="protein sequence ID" value="MDI3418996.1"/>
    <property type="molecule type" value="Genomic_DNA"/>
</dbReference>
<protein>
    <submittedName>
        <fullName evidence="2">Uncharacterized protein</fullName>
    </submittedName>
</protein>
<feature type="compositionally biased region" description="Polar residues" evidence="1">
    <location>
        <begin position="55"/>
        <end position="65"/>
    </location>
</feature>
<evidence type="ECO:0000313" key="3">
    <source>
        <dbReference type="Proteomes" id="UP001237105"/>
    </source>
</evidence>
<feature type="region of interest" description="Disordered" evidence="1">
    <location>
        <begin position="35"/>
        <end position="100"/>
    </location>
</feature>
<evidence type="ECO:0000313" key="2">
    <source>
        <dbReference type="EMBL" id="MDI3418996.1"/>
    </source>
</evidence>
<dbReference type="Proteomes" id="UP001237105">
    <property type="component" value="Unassembled WGS sequence"/>
</dbReference>
<organism evidence="2 3">
    <name type="scientific">Streptomyces luteolus</name>
    <dbReference type="NCBI Taxonomy" id="3043615"/>
    <lineage>
        <taxon>Bacteria</taxon>
        <taxon>Bacillati</taxon>
        <taxon>Actinomycetota</taxon>
        <taxon>Actinomycetes</taxon>
        <taxon>Kitasatosporales</taxon>
        <taxon>Streptomycetaceae</taxon>
        <taxon>Streptomyces</taxon>
    </lineage>
</organism>
<keyword evidence="3" id="KW-1185">Reference proteome</keyword>
<dbReference type="RefSeq" id="WP_282534897.1">
    <property type="nucleotide sequence ID" value="NZ_JASCIS010000008.1"/>
</dbReference>
<reference evidence="2 3" key="1">
    <citation type="submission" date="2023-05" db="EMBL/GenBank/DDBJ databases">
        <title>Draft genome sequence of Streptomyces sp. B-S-A12 isolated from a cave soil in Thailand.</title>
        <authorList>
            <person name="Chamroensaksri N."/>
            <person name="Muangham S."/>
        </authorList>
    </citation>
    <scope>NUCLEOTIDE SEQUENCE [LARGE SCALE GENOMIC DNA]</scope>
    <source>
        <strain evidence="2 3">B-S-A12</strain>
    </source>
</reference>
<comment type="caution">
    <text evidence="2">The sequence shown here is derived from an EMBL/GenBank/DDBJ whole genome shotgun (WGS) entry which is preliminary data.</text>
</comment>
<accession>A0ABT6SUE4</accession>
<name>A0ABT6SUE4_9ACTN</name>